<evidence type="ECO:0000313" key="3">
    <source>
        <dbReference type="EMBL" id="OLL22458.1"/>
    </source>
</evidence>
<evidence type="ECO:0000313" key="4">
    <source>
        <dbReference type="Proteomes" id="UP000186594"/>
    </source>
</evidence>
<feature type="chain" id="PRO_5013115312" evidence="2">
    <location>
        <begin position="20"/>
        <end position="70"/>
    </location>
</feature>
<keyword evidence="2" id="KW-0732">Signal</keyword>
<organism evidence="3 4">
    <name type="scientific">Neolecta irregularis (strain DAH-3)</name>
    <dbReference type="NCBI Taxonomy" id="1198029"/>
    <lineage>
        <taxon>Eukaryota</taxon>
        <taxon>Fungi</taxon>
        <taxon>Dikarya</taxon>
        <taxon>Ascomycota</taxon>
        <taxon>Taphrinomycotina</taxon>
        <taxon>Neolectales</taxon>
        <taxon>Neolectaceae</taxon>
        <taxon>Neolecta</taxon>
    </lineage>
</organism>
<keyword evidence="4" id="KW-1185">Reference proteome</keyword>
<proteinExistence type="predicted"/>
<gene>
    <name evidence="3" type="ORF">NEOLI_005512</name>
</gene>
<feature type="non-terminal residue" evidence="3">
    <location>
        <position position="70"/>
    </location>
</feature>
<accession>A0A1U7LIK8</accession>
<comment type="caution">
    <text evidence="3">The sequence shown here is derived from an EMBL/GenBank/DDBJ whole genome shotgun (WGS) entry which is preliminary data.</text>
</comment>
<feature type="region of interest" description="Disordered" evidence="1">
    <location>
        <begin position="49"/>
        <end position="70"/>
    </location>
</feature>
<sequence length="70" mass="7718">MQFSTSFLAVYIALTAVSATQAPEAQSVGGLSKREAEASPEARYIRQRGYYKRSDSAEGDEETLLEKREA</sequence>
<evidence type="ECO:0000256" key="2">
    <source>
        <dbReference type="SAM" id="SignalP"/>
    </source>
</evidence>
<reference evidence="3 4" key="1">
    <citation type="submission" date="2016-04" db="EMBL/GenBank/DDBJ databases">
        <title>Evolutionary innovation and constraint leading to complex multicellularity in the Ascomycota.</title>
        <authorList>
            <person name="Cisse O."/>
            <person name="Nguyen A."/>
            <person name="Hewitt D.A."/>
            <person name="Jedd G."/>
            <person name="Stajich J.E."/>
        </authorList>
    </citation>
    <scope>NUCLEOTIDE SEQUENCE [LARGE SCALE GENOMIC DNA]</scope>
    <source>
        <strain evidence="3 4">DAH-3</strain>
    </source>
</reference>
<dbReference type="EMBL" id="LXFE01003233">
    <property type="protein sequence ID" value="OLL22458.1"/>
    <property type="molecule type" value="Genomic_DNA"/>
</dbReference>
<name>A0A1U7LIK8_NEOID</name>
<dbReference type="Proteomes" id="UP000186594">
    <property type="component" value="Unassembled WGS sequence"/>
</dbReference>
<evidence type="ECO:0000256" key="1">
    <source>
        <dbReference type="SAM" id="MobiDB-lite"/>
    </source>
</evidence>
<feature type="signal peptide" evidence="2">
    <location>
        <begin position="1"/>
        <end position="19"/>
    </location>
</feature>
<protein>
    <submittedName>
        <fullName evidence="3">Uncharacterized protein</fullName>
    </submittedName>
</protein>
<dbReference type="AlphaFoldDB" id="A0A1U7LIK8"/>